<dbReference type="InterPro" id="IPR045851">
    <property type="entry name" value="AMP-bd_C_sf"/>
</dbReference>
<dbReference type="InterPro" id="IPR025110">
    <property type="entry name" value="AMP-bd_C"/>
</dbReference>
<dbReference type="EMBL" id="SDPQ02000004">
    <property type="protein sequence ID" value="KAA1394312.1"/>
    <property type="molecule type" value="Genomic_DNA"/>
</dbReference>
<evidence type="ECO:0000256" key="1">
    <source>
        <dbReference type="ARBA" id="ARBA00006432"/>
    </source>
</evidence>
<dbReference type="GO" id="GO:0006631">
    <property type="term" value="P:fatty acid metabolic process"/>
    <property type="evidence" value="ECO:0007669"/>
    <property type="project" value="TreeGrafter"/>
</dbReference>
<gene>
    <name evidence="5" type="ORF">ESP70_019110</name>
</gene>
<reference evidence="5" key="1">
    <citation type="submission" date="2019-09" db="EMBL/GenBank/DDBJ databases">
        <authorList>
            <person name="Li J."/>
        </authorList>
    </citation>
    <scope>NUCLEOTIDE SEQUENCE [LARGE SCALE GENOMIC DNA]</scope>
    <source>
        <strain evidence="5">JCM 14732</strain>
    </source>
</reference>
<dbReference type="OrthoDB" id="9803968at2"/>
<dbReference type="PANTHER" id="PTHR43201:SF5">
    <property type="entry name" value="MEDIUM-CHAIN ACYL-COA LIGASE ACSF2, MITOCHONDRIAL"/>
    <property type="match status" value="1"/>
</dbReference>
<dbReference type="AlphaFoldDB" id="A0A5M4F975"/>
<feature type="domain" description="AMP-binding enzyme C-terminal" evidence="4">
    <location>
        <begin position="422"/>
        <end position="498"/>
    </location>
</feature>
<dbReference type="SUPFAM" id="SSF56801">
    <property type="entry name" value="Acetyl-CoA synthetase-like"/>
    <property type="match status" value="1"/>
</dbReference>
<organism evidence="5 6">
    <name type="scientific">Aeromicrobium ginsengisoli</name>
    <dbReference type="NCBI Taxonomy" id="363867"/>
    <lineage>
        <taxon>Bacteria</taxon>
        <taxon>Bacillati</taxon>
        <taxon>Actinomycetota</taxon>
        <taxon>Actinomycetes</taxon>
        <taxon>Propionibacteriales</taxon>
        <taxon>Nocardioidaceae</taxon>
        <taxon>Aeromicrobium</taxon>
    </lineage>
</organism>
<protein>
    <submittedName>
        <fullName evidence="5">AMP-binding protein</fullName>
    </submittedName>
</protein>
<evidence type="ECO:0000259" key="3">
    <source>
        <dbReference type="Pfam" id="PF00501"/>
    </source>
</evidence>
<evidence type="ECO:0000313" key="6">
    <source>
        <dbReference type="Proteomes" id="UP000380867"/>
    </source>
</evidence>
<dbReference type="RefSeq" id="WP_149690922.1">
    <property type="nucleotide sequence ID" value="NZ_SDPQ02000004.1"/>
</dbReference>
<dbReference type="Pfam" id="PF00501">
    <property type="entry name" value="AMP-binding"/>
    <property type="match status" value="1"/>
</dbReference>
<evidence type="ECO:0000259" key="4">
    <source>
        <dbReference type="Pfam" id="PF13193"/>
    </source>
</evidence>
<evidence type="ECO:0000313" key="5">
    <source>
        <dbReference type="EMBL" id="KAA1394312.1"/>
    </source>
</evidence>
<dbReference type="InterPro" id="IPR042099">
    <property type="entry name" value="ANL_N_sf"/>
</dbReference>
<proteinExistence type="inferred from homology"/>
<name>A0A5M4F975_9ACTN</name>
<dbReference type="PROSITE" id="PS00455">
    <property type="entry name" value="AMP_BINDING"/>
    <property type="match status" value="1"/>
</dbReference>
<dbReference type="GO" id="GO:0031956">
    <property type="term" value="F:medium-chain fatty acid-CoA ligase activity"/>
    <property type="evidence" value="ECO:0007669"/>
    <property type="project" value="TreeGrafter"/>
</dbReference>
<dbReference type="Gene3D" id="3.40.50.12780">
    <property type="entry name" value="N-terminal domain of ligase-like"/>
    <property type="match status" value="1"/>
</dbReference>
<comment type="caution">
    <text evidence="5">The sequence shown here is derived from an EMBL/GenBank/DDBJ whole genome shotgun (WGS) entry which is preliminary data.</text>
</comment>
<keyword evidence="2" id="KW-0436">Ligase</keyword>
<dbReference type="Proteomes" id="UP000380867">
    <property type="component" value="Unassembled WGS sequence"/>
</dbReference>
<dbReference type="Gene3D" id="3.30.300.30">
    <property type="match status" value="1"/>
</dbReference>
<sequence>MLTATRPHHLAAATPAATLPDRLRVAATAFPDAEALVDGTTRLTYAQLMAQAEAFAGALREGGLVTGDVVLIQLPNWWETVVAVWGTWLAGGVVLPVVPIYRAHELAFIIDQVDPAVLVAPMTYRGHDHAVELRDLAPGRLVVGVRMTAEVEGITPFEAMQSAATLAVSTAADDVALVLYTSGTTSAPKGALHSHRTLLAESASIRDACRLTSADRVFMPSPLSHITGLSYAVVLTADIGAAAVLLDRWDPEPAVALIEAERCTFTVSATPFLRGLCETYDSHSSLRTFICGGADIPPDLVRRAHAVMGTAVVRTYGSTELPTLAMADPFGDLDAAADGEGTVIGQNEMTIRAADGVPELLARGPELFLGYVDASLNDASFTPDGFFRTGDTAVIEPDGTLHISGRIKDIINRGGEKYSAAEVEWALLDHPLVSEVAIVGYPDDTLGERACAFVVPASAGPPTLDELRAHLVDAGFAVQKSPERLEIVMELPRTASGKIQKFRLREGLGWAALPTEVESRR</sequence>
<dbReference type="InterPro" id="IPR000873">
    <property type="entry name" value="AMP-dep_synth/lig_dom"/>
</dbReference>
<keyword evidence="6" id="KW-1185">Reference proteome</keyword>
<feature type="domain" description="AMP-dependent synthetase/ligase" evidence="3">
    <location>
        <begin position="24"/>
        <end position="371"/>
    </location>
</feature>
<dbReference type="InterPro" id="IPR020845">
    <property type="entry name" value="AMP-binding_CS"/>
</dbReference>
<accession>A0A5M4F975</accession>
<comment type="similarity">
    <text evidence="1">Belongs to the ATP-dependent AMP-binding enzyme family.</text>
</comment>
<dbReference type="Pfam" id="PF13193">
    <property type="entry name" value="AMP-binding_C"/>
    <property type="match status" value="1"/>
</dbReference>
<dbReference type="PANTHER" id="PTHR43201">
    <property type="entry name" value="ACYL-COA SYNTHETASE"/>
    <property type="match status" value="1"/>
</dbReference>
<evidence type="ECO:0000256" key="2">
    <source>
        <dbReference type="ARBA" id="ARBA00022598"/>
    </source>
</evidence>